<dbReference type="PROSITE" id="PS00609">
    <property type="entry name" value="GLYCOSYL_HYDROL_F32"/>
    <property type="match status" value="1"/>
</dbReference>
<evidence type="ECO:0008006" key="10">
    <source>
        <dbReference type="Google" id="ProtNLM"/>
    </source>
</evidence>
<feature type="domain" description="Glycosyl hydrolase family 32 C-terminal" evidence="7">
    <location>
        <begin position="373"/>
        <end position="566"/>
    </location>
</feature>
<organism evidence="8 9">
    <name type="scientific">Nyssa sinensis</name>
    <dbReference type="NCBI Taxonomy" id="561372"/>
    <lineage>
        <taxon>Eukaryota</taxon>
        <taxon>Viridiplantae</taxon>
        <taxon>Streptophyta</taxon>
        <taxon>Embryophyta</taxon>
        <taxon>Tracheophyta</taxon>
        <taxon>Spermatophyta</taxon>
        <taxon>Magnoliopsida</taxon>
        <taxon>eudicotyledons</taxon>
        <taxon>Gunneridae</taxon>
        <taxon>Pentapetalae</taxon>
        <taxon>asterids</taxon>
        <taxon>Cornales</taxon>
        <taxon>Nyssaceae</taxon>
        <taxon>Nyssa</taxon>
    </lineage>
</organism>
<dbReference type="Gene3D" id="2.115.10.20">
    <property type="entry name" value="Glycosyl hydrolase domain, family 43"/>
    <property type="match status" value="1"/>
</dbReference>
<gene>
    <name evidence="8" type="ORF">F0562_016033</name>
</gene>
<feature type="signal peptide" evidence="5">
    <location>
        <begin position="1"/>
        <end position="27"/>
    </location>
</feature>
<dbReference type="EMBL" id="CM018050">
    <property type="protein sequence ID" value="KAA8518559.1"/>
    <property type="molecule type" value="Genomic_DNA"/>
</dbReference>
<dbReference type="SUPFAM" id="SSF75005">
    <property type="entry name" value="Arabinanase/levansucrase/invertase"/>
    <property type="match status" value="1"/>
</dbReference>
<dbReference type="Pfam" id="PF00251">
    <property type="entry name" value="Glyco_hydro_32N"/>
    <property type="match status" value="1"/>
</dbReference>
<dbReference type="FunFam" id="2.115.10.20:FF:000001">
    <property type="entry name" value="Beta-fructofuranosidase, insoluble isoenzyme CWINV1"/>
    <property type="match status" value="1"/>
</dbReference>
<name>A0A5J4ZKR3_9ASTE</name>
<dbReference type="InterPro" id="IPR023296">
    <property type="entry name" value="Glyco_hydro_beta-prop_sf"/>
</dbReference>
<accession>A0A5J4ZKR3</accession>
<dbReference type="FunFam" id="2.60.120.560:FF:000002">
    <property type="entry name" value="Beta-fructofuranosidase, insoluble isoenzyme CWINV1"/>
    <property type="match status" value="1"/>
</dbReference>
<dbReference type="Proteomes" id="UP000325577">
    <property type="component" value="Linkage Group LG7"/>
</dbReference>
<evidence type="ECO:0000313" key="8">
    <source>
        <dbReference type="EMBL" id="KAA8518559.1"/>
    </source>
</evidence>
<keyword evidence="9" id="KW-1185">Reference proteome</keyword>
<dbReference type="GO" id="GO:0005975">
    <property type="term" value="P:carbohydrate metabolic process"/>
    <property type="evidence" value="ECO:0007669"/>
    <property type="project" value="InterPro"/>
</dbReference>
<dbReference type="InterPro" id="IPR050551">
    <property type="entry name" value="Fructan_Metab_Enzymes"/>
</dbReference>
<dbReference type="InterPro" id="IPR013148">
    <property type="entry name" value="Glyco_hydro_32_N"/>
</dbReference>
<evidence type="ECO:0000256" key="4">
    <source>
        <dbReference type="RuleBase" id="RU362110"/>
    </source>
</evidence>
<dbReference type="Pfam" id="PF08244">
    <property type="entry name" value="Glyco_hydro_32C"/>
    <property type="match status" value="1"/>
</dbReference>
<keyword evidence="5" id="KW-0732">Signal</keyword>
<evidence type="ECO:0000256" key="1">
    <source>
        <dbReference type="ARBA" id="ARBA00009902"/>
    </source>
</evidence>
<keyword evidence="2 4" id="KW-0378">Hydrolase</keyword>
<evidence type="ECO:0000256" key="3">
    <source>
        <dbReference type="ARBA" id="ARBA00023295"/>
    </source>
</evidence>
<proteinExistence type="inferred from homology"/>
<sequence>MEVFKFLWALTVLSFYSLLLLNNGVEGTHKVFTHLQNVRAVEVKQLHRTGFHFQPKKHWINDPNGPLVYKGVYHLFYQYNPKGAVWGNIVWAHSVSTDMINWKKLEPAIYPSKPFDNFGCWSGSATILPDDKPIILYTGIVDQINTQVQNYAVPKNYSDPYLREWIKPDNNPVVVAGPEVNKTAFRDPTTAWYGKDGQWRMLVGSRRRDIGIAYLYKSKDFMKWTKVQHPIHSVEGTGMWECPDFYPVSLRGENGLDTSIIGKNIKHVLKVSLDATRFEYYTIGKYYPEKDIYVPDNKSMDNWNGLRYDYGNFYASKTFFDSGKQRRILWGWANESDTANEDVAKGWAGIQAIPRKVWLDTSGKQLLQWPIAELEILRGQKVELSNQKLNLGDHVEIKGITAAQADVEVSFSFSSLDKAEPFDPSWKNAQDLCSQKGSTVQGGVGPFGLLTLASEKLEEYTPVFFRVFKATDKHKVLMCSDASSSSLKGGLYKPSFAGFVDVDLADKKLSLRSLIDHSVVESFGAGGKTCITSRVYPTVAVWNNTHLYAFNNGTEAITIASLTAWSMKSPEMNH</sequence>
<comment type="similarity">
    <text evidence="1 4">Belongs to the glycosyl hydrolase 32 family.</text>
</comment>
<feature type="chain" id="PRO_5023927964" description="Beta-fructofuranosidase" evidence="5">
    <location>
        <begin position="28"/>
        <end position="574"/>
    </location>
</feature>
<dbReference type="InterPro" id="IPR013189">
    <property type="entry name" value="Glyco_hydro_32_C"/>
</dbReference>
<dbReference type="PANTHER" id="PTHR31953">
    <property type="entry name" value="BETA-FRUCTOFURANOSIDASE, INSOLUBLE ISOENZYME CWINV1-RELATED"/>
    <property type="match status" value="1"/>
</dbReference>
<reference evidence="8 9" key="1">
    <citation type="submission" date="2019-09" db="EMBL/GenBank/DDBJ databases">
        <title>A chromosome-level genome assembly of the Chinese tupelo Nyssa sinensis.</title>
        <authorList>
            <person name="Yang X."/>
            <person name="Kang M."/>
            <person name="Yang Y."/>
            <person name="Xiong H."/>
            <person name="Wang M."/>
            <person name="Zhang Z."/>
            <person name="Wang Z."/>
            <person name="Wu H."/>
            <person name="Ma T."/>
            <person name="Liu J."/>
            <person name="Xi Z."/>
        </authorList>
    </citation>
    <scope>NUCLEOTIDE SEQUENCE [LARGE SCALE GENOMIC DNA]</scope>
    <source>
        <strain evidence="8">J267</strain>
        <tissue evidence="8">Leaf</tissue>
    </source>
</reference>
<evidence type="ECO:0000259" key="6">
    <source>
        <dbReference type="Pfam" id="PF00251"/>
    </source>
</evidence>
<evidence type="ECO:0000259" key="7">
    <source>
        <dbReference type="Pfam" id="PF08244"/>
    </source>
</evidence>
<feature type="domain" description="Glycosyl hydrolase family 32 N-terminal" evidence="6">
    <location>
        <begin position="52"/>
        <end position="370"/>
    </location>
</feature>
<evidence type="ECO:0000256" key="2">
    <source>
        <dbReference type="ARBA" id="ARBA00022801"/>
    </source>
</evidence>
<dbReference type="GO" id="GO:0004553">
    <property type="term" value="F:hydrolase activity, hydrolyzing O-glycosyl compounds"/>
    <property type="evidence" value="ECO:0007669"/>
    <property type="project" value="InterPro"/>
</dbReference>
<dbReference type="InterPro" id="IPR018053">
    <property type="entry name" value="Glyco_hydro_32_AS"/>
</dbReference>
<dbReference type="InterPro" id="IPR013320">
    <property type="entry name" value="ConA-like_dom_sf"/>
</dbReference>
<dbReference type="InterPro" id="IPR001362">
    <property type="entry name" value="Glyco_hydro_32"/>
</dbReference>
<dbReference type="AlphaFoldDB" id="A0A5J4ZKR3"/>
<evidence type="ECO:0000313" key="9">
    <source>
        <dbReference type="Proteomes" id="UP000325577"/>
    </source>
</evidence>
<dbReference type="Gene3D" id="2.60.120.560">
    <property type="entry name" value="Exo-inulinase, domain 1"/>
    <property type="match status" value="1"/>
</dbReference>
<dbReference type="CDD" id="cd18624">
    <property type="entry name" value="GH32_Fruct1-like"/>
    <property type="match status" value="1"/>
</dbReference>
<protein>
    <recommendedName>
        <fullName evidence="10">Beta-fructofuranosidase</fullName>
    </recommendedName>
</protein>
<dbReference type="OrthoDB" id="202537at2759"/>
<keyword evidence="3 4" id="KW-0326">Glycosidase</keyword>
<dbReference type="SMART" id="SM00640">
    <property type="entry name" value="Glyco_32"/>
    <property type="match status" value="1"/>
</dbReference>
<dbReference type="SUPFAM" id="SSF49899">
    <property type="entry name" value="Concanavalin A-like lectins/glucanases"/>
    <property type="match status" value="1"/>
</dbReference>
<evidence type="ECO:0000256" key="5">
    <source>
        <dbReference type="SAM" id="SignalP"/>
    </source>
</evidence>